<reference evidence="4" key="2">
    <citation type="submission" date="2019-10" db="EMBL/GenBank/DDBJ databases">
        <authorList>
            <consortium name="NCBI Genome Project"/>
        </authorList>
    </citation>
    <scope>NUCLEOTIDE SEQUENCE</scope>
    <source>
        <strain evidence="4">NI907</strain>
    </source>
</reference>
<dbReference type="InterPro" id="IPR036673">
    <property type="entry name" value="Cyanovirin-N_sf"/>
</dbReference>
<dbReference type="GeneID" id="41966848"/>
<proteinExistence type="predicted"/>
<feature type="chain" id="PRO_5027729876" description="Cyanovirin-N domain-containing protein" evidence="1">
    <location>
        <begin position="19"/>
        <end position="124"/>
    </location>
</feature>
<keyword evidence="1" id="KW-0732">Signal</keyword>
<dbReference type="Gene3D" id="2.30.60.10">
    <property type="entry name" value="Cyanovirin-N"/>
    <property type="match status" value="1"/>
</dbReference>
<dbReference type="RefSeq" id="XP_030977276.1">
    <property type="nucleotide sequence ID" value="XM_031131943.1"/>
</dbReference>
<dbReference type="Proteomes" id="UP000515153">
    <property type="component" value="Unplaced"/>
</dbReference>
<evidence type="ECO:0000256" key="1">
    <source>
        <dbReference type="SAM" id="SignalP"/>
    </source>
</evidence>
<gene>
    <name evidence="4" type="ORF">PgNI_11985</name>
</gene>
<dbReference type="SUPFAM" id="SSF51322">
    <property type="entry name" value="Cyanovirin-N"/>
    <property type="match status" value="1"/>
</dbReference>
<name>A0A6P8AQT1_PYRGI</name>
<evidence type="ECO:0000313" key="3">
    <source>
        <dbReference type="Proteomes" id="UP000515153"/>
    </source>
</evidence>
<evidence type="ECO:0000259" key="2">
    <source>
        <dbReference type="SMART" id="SM01111"/>
    </source>
</evidence>
<evidence type="ECO:0000313" key="4">
    <source>
        <dbReference type="RefSeq" id="XP_030977276.1"/>
    </source>
</evidence>
<dbReference type="PROSITE" id="PS51257">
    <property type="entry name" value="PROKAR_LIPOPROTEIN"/>
    <property type="match status" value="1"/>
</dbReference>
<protein>
    <recommendedName>
        <fullName evidence="2">Cyanovirin-N domain-containing protein</fullName>
    </recommendedName>
</protein>
<dbReference type="KEGG" id="pgri:PgNI_11985"/>
<reference evidence="4" key="3">
    <citation type="submission" date="2025-08" db="UniProtKB">
        <authorList>
            <consortium name="RefSeq"/>
        </authorList>
    </citation>
    <scope>IDENTIFICATION</scope>
    <source>
        <strain evidence="4">NI907</strain>
    </source>
</reference>
<dbReference type="OrthoDB" id="5239998at2759"/>
<dbReference type="Pfam" id="PF08881">
    <property type="entry name" value="CVNH"/>
    <property type="match status" value="1"/>
</dbReference>
<reference evidence="4" key="1">
    <citation type="journal article" date="2019" name="Mol. Biol. Evol.">
        <title>Blast fungal genomes show frequent chromosomal changes, gene gains and losses, and effector gene turnover.</title>
        <authorList>
            <person name="Gomez Luciano L.B."/>
            <person name="Jason Tsai I."/>
            <person name="Chuma I."/>
            <person name="Tosa Y."/>
            <person name="Chen Y.H."/>
            <person name="Li J.Y."/>
            <person name="Li M.Y."/>
            <person name="Jade Lu M.Y."/>
            <person name="Nakayashiki H."/>
            <person name="Li W.H."/>
        </authorList>
    </citation>
    <scope>NUCLEOTIDE SEQUENCE</scope>
    <source>
        <strain evidence="4">NI907</strain>
    </source>
</reference>
<feature type="signal peptide" evidence="1">
    <location>
        <begin position="1"/>
        <end position="18"/>
    </location>
</feature>
<accession>A0A6P8AQT1</accession>
<dbReference type="AlphaFoldDB" id="A0A6P8AQT1"/>
<feature type="domain" description="Cyanovirin-N" evidence="2">
    <location>
        <begin position="21"/>
        <end position="124"/>
    </location>
</feature>
<sequence>MRFSTLSAFSLATAGVHAASGFASSCRMDSSIYSFVAFTISTQCKGSDGQYKSTTFDVTKCYNVQKSGQISCGAGDLSVCTCANNPNGVGVMSCLCPTDSGTSTGQQQIDLNKCIGNNNGKLFC</sequence>
<organism evidence="3 4">
    <name type="scientific">Pyricularia grisea</name>
    <name type="common">Crabgrass-specific blast fungus</name>
    <name type="synonym">Magnaporthe grisea</name>
    <dbReference type="NCBI Taxonomy" id="148305"/>
    <lineage>
        <taxon>Eukaryota</taxon>
        <taxon>Fungi</taxon>
        <taxon>Dikarya</taxon>
        <taxon>Ascomycota</taxon>
        <taxon>Pezizomycotina</taxon>
        <taxon>Sordariomycetes</taxon>
        <taxon>Sordariomycetidae</taxon>
        <taxon>Magnaporthales</taxon>
        <taxon>Pyriculariaceae</taxon>
        <taxon>Pyricularia</taxon>
    </lineage>
</organism>
<dbReference type="SMART" id="SM01111">
    <property type="entry name" value="CVNH"/>
    <property type="match status" value="1"/>
</dbReference>
<dbReference type="InterPro" id="IPR011058">
    <property type="entry name" value="Cyanovirin-N"/>
</dbReference>
<keyword evidence="3" id="KW-1185">Reference proteome</keyword>